<gene>
    <name evidence="2" type="ordered locus">Trebr_2450</name>
</gene>
<dbReference type="AlphaFoldDB" id="F4LMW7"/>
<dbReference type="OrthoDB" id="1097811at2"/>
<accession>F4LMW7</accession>
<dbReference type="Proteomes" id="UP000006546">
    <property type="component" value="Chromosome"/>
</dbReference>
<keyword evidence="3" id="KW-1185">Reference proteome</keyword>
<dbReference type="Pfam" id="PF12728">
    <property type="entry name" value="HTH_17"/>
    <property type="match status" value="1"/>
</dbReference>
<evidence type="ECO:0000313" key="3">
    <source>
        <dbReference type="Proteomes" id="UP000006546"/>
    </source>
</evidence>
<protein>
    <recommendedName>
        <fullName evidence="1">Helix-turn-helix domain-containing protein</fullName>
    </recommendedName>
</protein>
<evidence type="ECO:0000259" key="1">
    <source>
        <dbReference type="Pfam" id="PF12728"/>
    </source>
</evidence>
<proteinExistence type="predicted"/>
<sequence length="74" mass="8455">MKTSSYCITEFPEKTLFTRQETAQILGIGLSTLDSLISYSELPRTVIHKRVLVHRRDLERYIEANRVTSQGGAK</sequence>
<reference evidence="3" key="1">
    <citation type="submission" date="2011-04" db="EMBL/GenBank/DDBJ databases">
        <title>The complete genome of Treponema brennaborense DSM 12168.</title>
        <authorList>
            <person name="Lucas S."/>
            <person name="Han J."/>
            <person name="Lapidus A."/>
            <person name="Bruce D."/>
            <person name="Goodwin L."/>
            <person name="Pitluck S."/>
            <person name="Peters L."/>
            <person name="Kyrpides N."/>
            <person name="Mavromatis K."/>
            <person name="Ivanova N."/>
            <person name="Mikhailova N."/>
            <person name="Pagani I."/>
            <person name="Teshima H."/>
            <person name="Detter J.C."/>
            <person name="Tapia R."/>
            <person name="Han C."/>
            <person name="Land M."/>
            <person name="Hauser L."/>
            <person name="Markowitz V."/>
            <person name="Cheng J.-F."/>
            <person name="Hugenholtz P."/>
            <person name="Woyke T."/>
            <person name="Wu D."/>
            <person name="Gronow S."/>
            <person name="Wellnitz S."/>
            <person name="Brambilla E."/>
            <person name="Klenk H.-P."/>
            <person name="Eisen J.A."/>
        </authorList>
    </citation>
    <scope>NUCLEOTIDE SEQUENCE [LARGE SCALE GENOMIC DNA]</scope>
    <source>
        <strain evidence="3">DSM 12168 / CIP 105900 / DD5/3</strain>
    </source>
</reference>
<dbReference type="InterPro" id="IPR041657">
    <property type="entry name" value="HTH_17"/>
</dbReference>
<organism evidence="2 3">
    <name type="scientific">Treponema brennaborense (strain DSM 12168 / CIP 105900 / DD5/3)</name>
    <dbReference type="NCBI Taxonomy" id="906968"/>
    <lineage>
        <taxon>Bacteria</taxon>
        <taxon>Pseudomonadati</taxon>
        <taxon>Spirochaetota</taxon>
        <taxon>Spirochaetia</taxon>
        <taxon>Spirochaetales</taxon>
        <taxon>Treponemataceae</taxon>
        <taxon>Treponema</taxon>
    </lineage>
</organism>
<evidence type="ECO:0000313" key="2">
    <source>
        <dbReference type="EMBL" id="AEE17857.1"/>
    </source>
</evidence>
<dbReference type="EMBL" id="CP002696">
    <property type="protein sequence ID" value="AEE17857.1"/>
    <property type="molecule type" value="Genomic_DNA"/>
</dbReference>
<feature type="domain" description="Helix-turn-helix" evidence="1">
    <location>
        <begin position="16"/>
        <end position="66"/>
    </location>
</feature>
<dbReference type="eggNOG" id="ENOG5031D30">
    <property type="taxonomic scope" value="Bacteria"/>
</dbReference>
<dbReference type="STRING" id="906968.Trebr_2450"/>
<name>F4LMW7_TREBD</name>
<dbReference type="KEGG" id="tbe:Trebr_2450"/>
<dbReference type="HOGENOM" id="CLU_2686711_0_0_12"/>
<dbReference type="RefSeq" id="WP_013759558.1">
    <property type="nucleotide sequence ID" value="NC_015500.1"/>
</dbReference>